<dbReference type="RefSeq" id="XP_018326069.1">
    <property type="nucleotide sequence ID" value="XM_018470567.2"/>
</dbReference>
<sequence>MLFNYIVLSFKCFKFWFLLKMFDIAIEILVICVSLFTIICSLMLYILSKQRHDSSFLLMLDEALENNDVTSCILLLKKYPYLANNSFKDGYTPFLRACLFGNTQVVKYMLDFCKVDIRKCTSNKESAFYLAVYERIKNKSSRDASCIHTLYHANADINAATVHGYSPIQLAAMFGHTSLVRWLLTKNVNMNVFPSPYILAKSQGHHDTAMVLKNANLKAIE</sequence>
<keyword evidence="4" id="KW-0472">Membrane</keyword>
<feature type="repeat" description="ANK" evidence="3">
    <location>
        <begin position="163"/>
        <end position="195"/>
    </location>
</feature>
<evidence type="ECO:0000256" key="1">
    <source>
        <dbReference type="ARBA" id="ARBA00022737"/>
    </source>
</evidence>
<evidence type="ECO:0000256" key="2">
    <source>
        <dbReference type="ARBA" id="ARBA00023043"/>
    </source>
</evidence>
<dbReference type="Pfam" id="PF12796">
    <property type="entry name" value="Ank_2"/>
    <property type="match status" value="1"/>
</dbReference>
<gene>
    <name evidence="6" type="primary">LOC108737619</name>
</gene>
<evidence type="ECO:0000256" key="3">
    <source>
        <dbReference type="PROSITE-ProRule" id="PRU00023"/>
    </source>
</evidence>
<evidence type="ECO:0000256" key="4">
    <source>
        <dbReference type="SAM" id="Phobius"/>
    </source>
</evidence>
<keyword evidence="4" id="KW-0812">Transmembrane</keyword>
<keyword evidence="1" id="KW-0677">Repeat</keyword>
<keyword evidence="4" id="KW-1133">Transmembrane helix</keyword>
<dbReference type="PROSITE" id="PS50297">
    <property type="entry name" value="ANK_REP_REGION"/>
    <property type="match status" value="1"/>
</dbReference>
<dbReference type="Pfam" id="PF00023">
    <property type="entry name" value="Ank"/>
    <property type="match status" value="1"/>
</dbReference>
<dbReference type="AlphaFoldDB" id="A0A1W4WQ75"/>
<reference evidence="6" key="1">
    <citation type="submission" date="2025-08" db="UniProtKB">
        <authorList>
            <consortium name="RefSeq"/>
        </authorList>
    </citation>
    <scope>IDENTIFICATION</scope>
    <source>
        <tissue evidence="6">Entire body</tissue>
    </source>
</reference>
<protein>
    <submittedName>
        <fullName evidence="6">Ankyrin repeat domain-containing protein 53-like</fullName>
    </submittedName>
</protein>
<dbReference type="SUPFAM" id="SSF48403">
    <property type="entry name" value="Ankyrin repeat"/>
    <property type="match status" value="1"/>
</dbReference>
<dbReference type="SMART" id="SM00248">
    <property type="entry name" value="ANK"/>
    <property type="match status" value="3"/>
</dbReference>
<dbReference type="GeneID" id="108737619"/>
<feature type="transmembrane region" description="Helical" evidence="4">
    <location>
        <begin position="24"/>
        <end position="47"/>
    </location>
</feature>
<keyword evidence="5" id="KW-1185">Reference proteome</keyword>
<dbReference type="PANTHER" id="PTHR24198">
    <property type="entry name" value="ANKYRIN REPEAT AND PROTEIN KINASE DOMAIN-CONTAINING PROTEIN"/>
    <property type="match status" value="1"/>
</dbReference>
<organism evidence="5 6">
    <name type="scientific">Agrilus planipennis</name>
    <name type="common">Emerald ash borer</name>
    <name type="synonym">Agrilus marcopoli</name>
    <dbReference type="NCBI Taxonomy" id="224129"/>
    <lineage>
        <taxon>Eukaryota</taxon>
        <taxon>Metazoa</taxon>
        <taxon>Ecdysozoa</taxon>
        <taxon>Arthropoda</taxon>
        <taxon>Hexapoda</taxon>
        <taxon>Insecta</taxon>
        <taxon>Pterygota</taxon>
        <taxon>Neoptera</taxon>
        <taxon>Endopterygota</taxon>
        <taxon>Coleoptera</taxon>
        <taxon>Polyphaga</taxon>
        <taxon>Elateriformia</taxon>
        <taxon>Buprestoidea</taxon>
        <taxon>Buprestidae</taxon>
        <taxon>Agrilinae</taxon>
        <taxon>Agrilus</taxon>
    </lineage>
</organism>
<dbReference type="Gene3D" id="1.25.40.20">
    <property type="entry name" value="Ankyrin repeat-containing domain"/>
    <property type="match status" value="1"/>
</dbReference>
<dbReference type="PANTHER" id="PTHR24198:SF165">
    <property type="entry name" value="ANKYRIN REPEAT-CONTAINING PROTEIN-RELATED"/>
    <property type="match status" value="1"/>
</dbReference>
<evidence type="ECO:0000313" key="6">
    <source>
        <dbReference type="RefSeq" id="XP_018326069.1"/>
    </source>
</evidence>
<dbReference type="Proteomes" id="UP000192223">
    <property type="component" value="Unplaced"/>
</dbReference>
<dbReference type="InterPro" id="IPR002110">
    <property type="entry name" value="Ankyrin_rpt"/>
</dbReference>
<evidence type="ECO:0000313" key="5">
    <source>
        <dbReference type="Proteomes" id="UP000192223"/>
    </source>
</evidence>
<dbReference type="OrthoDB" id="194358at2759"/>
<accession>A0A1W4WQ75</accession>
<dbReference type="InterPro" id="IPR036770">
    <property type="entry name" value="Ankyrin_rpt-contain_sf"/>
</dbReference>
<proteinExistence type="predicted"/>
<keyword evidence="2 3" id="KW-0040">ANK repeat</keyword>
<dbReference type="PROSITE" id="PS50088">
    <property type="entry name" value="ANK_REPEAT"/>
    <property type="match status" value="1"/>
</dbReference>
<dbReference type="STRING" id="224129.A0A1W4WQ75"/>
<dbReference type="InParanoid" id="A0A1W4WQ75"/>
<dbReference type="KEGG" id="apln:108737619"/>
<name>A0A1W4WQ75_AGRPL</name>